<dbReference type="OrthoDB" id="6608722at2759"/>
<sequence>MILRFPNPILRVPDFKFGCHKNYSIGDIRWRFTNKNCRAFLRIDTEDKIKVSTYHDYRRIRTTKRKRVTLTLTDVTYIKNNMHYARRTSYPQLPNNINKIHSILNCIEIKTIDNKQFVLFNNSDNGIVMFSCQSNLSFFSKRSVFYVDGTFDYCTDFFCQLFTIHGLHNGFYIPLQTLMDFEKAIHNVINRIWPTTLIRGCRFHLGQSWWRKIQELGLASDYILNNEIGKS</sequence>
<keyword evidence="2" id="KW-1185">Reference proteome</keyword>
<comment type="caution">
    <text evidence="1">The sequence shown here is derived from an EMBL/GenBank/DDBJ whole genome shotgun (WGS) entry which is preliminary data.</text>
</comment>
<dbReference type="EMBL" id="VUJU01002323">
    <property type="protein sequence ID" value="KAF0761697.1"/>
    <property type="molecule type" value="Genomic_DNA"/>
</dbReference>
<evidence type="ECO:0000313" key="1">
    <source>
        <dbReference type="EMBL" id="KAF0761697.1"/>
    </source>
</evidence>
<reference evidence="1 2" key="1">
    <citation type="submission" date="2019-08" db="EMBL/GenBank/DDBJ databases">
        <title>Whole genome of Aphis craccivora.</title>
        <authorList>
            <person name="Voronova N.V."/>
            <person name="Shulinski R.S."/>
            <person name="Bandarenka Y.V."/>
            <person name="Zhorov D.G."/>
            <person name="Warner D."/>
        </authorList>
    </citation>
    <scope>NUCLEOTIDE SEQUENCE [LARGE SCALE GENOMIC DNA]</scope>
    <source>
        <strain evidence="1">180601</strain>
        <tissue evidence="1">Whole Body</tissue>
    </source>
</reference>
<evidence type="ECO:0008006" key="3">
    <source>
        <dbReference type="Google" id="ProtNLM"/>
    </source>
</evidence>
<evidence type="ECO:0000313" key="2">
    <source>
        <dbReference type="Proteomes" id="UP000478052"/>
    </source>
</evidence>
<name>A0A6G0YVB6_APHCR</name>
<proteinExistence type="predicted"/>
<protein>
    <recommendedName>
        <fullName evidence="3">MULE domain-containing protein</fullName>
    </recommendedName>
</protein>
<dbReference type="Proteomes" id="UP000478052">
    <property type="component" value="Unassembled WGS sequence"/>
</dbReference>
<gene>
    <name evidence="1" type="ORF">FWK35_00004110</name>
</gene>
<organism evidence="1 2">
    <name type="scientific">Aphis craccivora</name>
    <name type="common">Cowpea aphid</name>
    <dbReference type="NCBI Taxonomy" id="307492"/>
    <lineage>
        <taxon>Eukaryota</taxon>
        <taxon>Metazoa</taxon>
        <taxon>Ecdysozoa</taxon>
        <taxon>Arthropoda</taxon>
        <taxon>Hexapoda</taxon>
        <taxon>Insecta</taxon>
        <taxon>Pterygota</taxon>
        <taxon>Neoptera</taxon>
        <taxon>Paraneoptera</taxon>
        <taxon>Hemiptera</taxon>
        <taxon>Sternorrhyncha</taxon>
        <taxon>Aphidomorpha</taxon>
        <taxon>Aphidoidea</taxon>
        <taxon>Aphididae</taxon>
        <taxon>Aphidini</taxon>
        <taxon>Aphis</taxon>
        <taxon>Aphis</taxon>
    </lineage>
</organism>
<dbReference type="AlphaFoldDB" id="A0A6G0YVB6"/>
<accession>A0A6G0YVB6</accession>